<keyword evidence="3" id="KW-0862">Zinc</keyword>
<dbReference type="InterPro" id="IPR008971">
    <property type="entry name" value="HSP40/DnaJ_pept-bd"/>
</dbReference>
<dbReference type="Pfam" id="PF00226">
    <property type="entry name" value="DnaJ"/>
    <property type="match status" value="1"/>
</dbReference>
<dbReference type="PANTHER" id="PTHR43096:SF52">
    <property type="entry name" value="DNAJ HOMOLOG 1, MITOCHONDRIAL-RELATED"/>
    <property type="match status" value="1"/>
</dbReference>
<feature type="binding site" evidence="3">
    <location>
        <position position="179"/>
    </location>
    <ligand>
        <name>Zn(2+)</name>
        <dbReference type="ChEBI" id="CHEBI:29105"/>
        <label>1</label>
    </ligand>
</feature>
<dbReference type="GO" id="GO:0005737">
    <property type="term" value="C:cytoplasm"/>
    <property type="evidence" value="ECO:0007669"/>
    <property type="project" value="UniProtKB-SubCell"/>
</dbReference>
<dbReference type="GO" id="GO:0051082">
    <property type="term" value="F:unfolded protein binding"/>
    <property type="evidence" value="ECO:0007669"/>
    <property type="project" value="UniProtKB-UniRule"/>
</dbReference>
<dbReference type="InterPro" id="IPR001623">
    <property type="entry name" value="DnaJ_domain"/>
</dbReference>
<dbReference type="SUPFAM" id="SSF49493">
    <property type="entry name" value="HSP40/DnaJ peptide-binding domain"/>
    <property type="match status" value="2"/>
</dbReference>
<protein>
    <recommendedName>
        <fullName evidence="3">Chaperone protein DnaJ</fullName>
    </recommendedName>
</protein>
<feature type="binding site" evidence="3">
    <location>
        <position position="165"/>
    </location>
    <ligand>
        <name>Zn(2+)</name>
        <dbReference type="ChEBI" id="CHEBI:29105"/>
        <label>1</label>
    </ligand>
</feature>
<name>A0A6N7IMF8_9FIRM</name>
<keyword evidence="3" id="KW-0346">Stress response</keyword>
<dbReference type="InterPro" id="IPR036869">
    <property type="entry name" value="J_dom_sf"/>
</dbReference>
<proteinExistence type="inferred from homology"/>
<dbReference type="AlphaFoldDB" id="A0A6N7IMF8"/>
<dbReference type="GO" id="GO:0042026">
    <property type="term" value="P:protein refolding"/>
    <property type="evidence" value="ECO:0007669"/>
    <property type="project" value="TreeGrafter"/>
</dbReference>
<dbReference type="GO" id="GO:0008270">
    <property type="term" value="F:zinc ion binding"/>
    <property type="evidence" value="ECO:0007669"/>
    <property type="project" value="UniProtKB-UniRule"/>
</dbReference>
<comment type="subcellular location">
    <subcellularLocation>
        <location evidence="3">Cytoplasm</location>
    </subcellularLocation>
</comment>
<evidence type="ECO:0000256" key="1">
    <source>
        <dbReference type="ARBA" id="ARBA00022705"/>
    </source>
</evidence>
<dbReference type="Gene3D" id="2.60.260.20">
    <property type="entry name" value="Urease metallochaperone UreE, N-terminal domain"/>
    <property type="match status" value="2"/>
</dbReference>
<keyword evidence="6" id="KW-1185">Reference proteome</keyword>
<dbReference type="CDD" id="cd10747">
    <property type="entry name" value="DnaJ_C"/>
    <property type="match status" value="1"/>
</dbReference>
<gene>
    <name evidence="3" type="primary">dnaJ</name>
    <name evidence="5" type="ORF">GFC01_02525</name>
</gene>
<dbReference type="InterPro" id="IPR012724">
    <property type="entry name" value="DnaJ"/>
</dbReference>
<feature type="domain" description="J" evidence="4">
    <location>
        <begin position="7"/>
        <end position="74"/>
    </location>
</feature>
<dbReference type="EMBL" id="WHYR01000004">
    <property type="protein sequence ID" value="MQL51156.1"/>
    <property type="molecule type" value="Genomic_DNA"/>
</dbReference>
<dbReference type="PANTHER" id="PTHR43096">
    <property type="entry name" value="DNAJ HOMOLOG 1, MITOCHONDRIAL-RELATED"/>
    <property type="match status" value="1"/>
</dbReference>
<evidence type="ECO:0000313" key="5">
    <source>
        <dbReference type="EMBL" id="MQL51156.1"/>
    </source>
</evidence>
<evidence type="ECO:0000256" key="3">
    <source>
        <dbReference type="HAMAP-Rule" id="MF_01152"/>
    </source>
</evidence>
<evidence type="ECO:0000313" key="6">
    <source>
        <dbReference type="Proteomes" id="UP000441717"/>
    </source>
</evidence>
<dbReference type="Proteomes" id="UP000441717">
    <property type="component" value="Unassembled WGS sequence"/>
</dbReference>
<feature type="binding site" evidence="3">
    <location>
        <position position="168"/>
    </location>
    <ligand>
        <name>Zn(2+)</name>
        <dbReference type="ChEBI" id="CHEBI:29105"/>
        <label>1</label>
    </ligand>
</feature>
<dbReference type="GO" id="GO:0006260">
    <property type="term" value="P:DNA replication"/>
    <property type="evidence" value="ECO:0007669"/>
    <property type="project" value="UniProtKB-KW"/>
</dbReference>
<dbReference type="InterPro" id="IPR018253">
    <property type="entry name" value="DnaJ_domain_CS"/>
</dbReference>
<dbReference type="Gene3D" id="6.20.20.10">
    <property type="match status" value="1"/>
</dbReference>
<keyword evidence="2 3" id="KW-0143">Chaperone</keyword>
<comment type="domain">
    <text evidence="3">The J domain is necessary and sufficient to stimulate DnaK ATPase activity. Zinc center 1 plays an important role in the autonomous, DnaK-independent chaperone activity of DnaJ. Zinc center 2 is essential for interaction with DnaK and for DnaJ activity.</text>
</comment>
<organism evidence="5 6">
    <name type="scientific">Desulfofundulus thermobenzoicus</name>
    <dbReference type="NCBI Taxonomy" id="29376"/>
    <lineage>
        <taxon>Bacteria</taxon>
        <taxon>Bacillati</taxon>
        <taxon>Bacillota</taxon>
        <taxon>Clostridia</taxon>
        <taxon>Eubacteriales</taxon>
        <taxon>Peptococcaceae</taxon>
        <taxon>Desulfofundulus</taxon>
    </lineage>
</organism>
<dbReference type="PROSITE" id="PS50076">
    <property type="entry name" value="DNAJ_2"/>
    <property type="match status" value="1"/>
</dbReference>
<comment type="similarity">
    <text evidence="3">Belongs to the DnaJ family.</text>
</comment>
<dbReference type="Gene3D" id="1.10.287.110">
    <property type="entry name" value="DnaJ domain"/>
    <property type="match status" value="1"/>
</dbReference>
<comment type="cofactor">
    <cofactor evidence="3">
        <name>Zn(2+)</name>
        <dbReference type="ChEBI" id="CHEBI:29105"/>
    </cofactor>
    <text evidence="3">Binds 2 Zn(2+) ions per monomer.</text>
</comment>
<sequence>MGVQFQDYYEILGVSRQATEKEIKAAYRKLARKYHPDLHTGKDKKEAEEKFKLINEAYEVLSDPEKRAKYDRLGANWRAGDNFEPPPDMGDFFVYTSGGEGTPKSGFSDFFDILFGGAPFGRVARTGFRTGPLRGEDVEARLELTLEEAYRGGEKTIQISQREICPECGGSGSRGRGFCPACAGTGVREGEKTLAVKIPPGVHEGSRIRLKGQGGEGLAGGERGDLYLKVHILPHPVYTVQGSDLETSVILLPHQAVLGDKVTVPTLDGAVLMRVPAGTRSGSRLRLKGKGLPGKNGVRGDLYVRVVIDIPAAPTEEEKDLYRRLAALRTGGVQR</sequence>
<dbReference type="SUPFAM" id="SSF46565">
    <property type="entry name" value="Chaperone J-domain"/>
    <property type="match status" value="1"/>
</dbReference>
<reference evidence="5 6" key="1">
    <citation type="submission" date="2019-10" db="EMBL/GenBank/DDBJ databases">
        <title>Comparative genomics of sulfur disproportionating microorganisms.</title>
        <authorList>
            <person name="Ward L.M."/>
            <person name="Bertran E."/>
            <person name="Johnston D."/>
        </authorList>
    </citation>
    <scope>NUCLEOTIDE SEQUENCE [LARGE SCALE GENOMIC DNA]</scope>
    <source>
        <strain evidence="5 6">DSM 14055</strain>
    </source>
</reference>
<dbReference type="SMART" id="SM00271">
    <property type="entry name" value="DnaJ"/>
    <property type="match status" value="1"/>
</dbReference>
<dbReference type="FunFam" id="2.60.260.20:FF:000013">
    <property type="entry name" value="DnaJ subfamily B member 11"/>
    <property type="match status" value="1"/>
</dbReference>
<evidence type="ECO:0000256" key="2">
    <source>
        <dbReference type="ARBA" id="ARBA00023186"/>
    </source>
</evidence>
<dbReference type="OrthoDB" id="9779889at2"/>
<keyword evidence="1 3" id="KW-0235">DNA replication</keyword>
<accession>A0A6N7IMF8</accession>
<dbReference type="RefSeq" id="WP_152945078.1">
    <property type="nucleotide sequence ID" value="NZ_WHYR01000004.1"/>
</dbReference>
<dbReference type="CDD" id="cd06257">
    <property type="entry name" value="DnaJ"/>
    <property type="match status" value="1"/>
</dbReference>
<dbReference type="Pfam" id="PF01556">
    <property type="entry name" value="DnaJ_C"/>
    <property type="match status" value="1"/>
</dbReference>
<dbReference type="HAMAP" id="MF_01152">
    <property type="entry name" value="DnaJ"/>
    <property type="match status" value="1"/>
</dbReference>
<dbReference type="GO" id="GO:0005524">
    <property type="term" value="F:ATP binding"/>
    <property type="evidence" value="ECO:0007669"/>
    <property type="project" value="InterPro"/>
</dbReference>
<comment type="subunit">
    <text evidence="3">Homodimer.</text>
</comment>
<comment type="function">
    <text evidence="3">Participates actively in the response to hyperosmotic and heat shock by preventing the aggregation of stress-denatured proteins and by disaggregating proteins, also in an autonomous, DnaK-independent fashion. Unfolded proteins bind initially to DnaJ; upon interaction with the DnaJ-bound protein, DnaK hydrolyzes its bound ATP, resulting in the formation of a stable complex. GrpE releases ADP from DnaK; ATP binding to DnaK triggers the release of the substrate protein, thus completing the reaction cycle. Several rounds of ATP-dependent interactions between DnaJ, DnaK and GrpE are required for fully efficient folding. Also involved, together with DnaK and GrpE, in the DNA replication of plasmids through activation of initiation proteins.</text>
</comment>
<evidence type="ECO:0000259" key="4">
    <source>
        <dbReference type="PROSITE" id="PS50076"/>
    </source>
</evidence>
<comment type="caution">
    <text evidence="5">The sequence shown here is derived from an EMBL/GenBank/DDBJ whole genome shotgun (WGS) entry which is preliminary data.</text>
</comment>
<dbReference type="InterPro" id="IPR002939">
    <property type="entry name" value="DnaJ_C"/>
</dbReference>
<dbReference type="GO" id="GO:0009408">
    <property type="term" value="P:response to heat"/>
    <property type="evidence" value="ECO:0007669"/>
    <property type="project" value="InterPro"/>
</dbReference>
<comment type="caution">
    <text evidence="3">Lacks conserved residue(s) required for the propagation of feature annotation.</text>
</comment>
<dbReference type="PRINTS" id="PR00625">
    <property type="entry name" value="JDOMAIN"/>
</dbReference>
<keyword evidence="3" id="KW-0479">Metal-binding</keyword>
<feature type="binding site" evidence="3">
    <location>
        <position position="182"/>
    </location>
    <ligand>
        <name>Zn(2+)</name>
        <dbReference type="ChEBI" id="CHEBI:29105"/>
        <label>1</label>
    </ligand>
</feature>
<dbReference type="PROSITE" id="PS00636">
    <property type="entry name" value="DNAJ_1"/>
    <property type="match status" value="1"/>
</dbReference>
<keyword evidence="3" id="KW-0677">Repeat</keyword>
<keyword evidence="3" id="KW-0963">Cytoplasm</keyword>